<dbReference type="EMBL" id="CP114040">
    <property type="protein sequence ID" value="WAS92855.1"/>
    <property type="molecule type" value="Genomic_DNA"/>
</dbReference>
<dbReference type="RefSeq" id="WP_269035211.1">
    <property type="nucleotide sequence ID" value="NZ_CP114040.1"/>
</dbReference>
<keyword evidence="1" id="KW-0732">Signal</keyword>
<gene>
    <name evidence="2" type="ORF">O0S08_42330</name>
</gene>
<protein>
    <submittedName>
        <fullName evidence="2">MYXO-CTERM sorting domain-containing protein</fullName>
    </submittedName>
</protein>
<dbReference type="Proteomes" id="UP001164459">
    <property type="component" value="Chromosome"/>
</dbReference>
<organism evidence="2 3">
    <name type="scientific">Nannocystis punicea</name>
    <dbReference type="NCBI Taxonomy" id="2995304"/>
    <lineage>
        <taxon>Bacteria</taxon>
        <taxon>Pseudomonadati</taxon>
        <taxon>Myxococcota</taxon>
        <taxon>Polyangia</taxon>
        <taxon>Nannocystales</taxon>
        <taxon>Nannocystaceae</taxon>
        <taxon>Nannocystis</taxon>
    </lineage>
</organism>
<dbReference type="InterPro" id="IPR024038">
    <property type="entry name" value="MYXO-CTERM"/>
</dbReference>
<feature type="signal peptide" evidence="1">
    <location>
        <begin position="1"/>
        <end position="29"/>
    </location>
</feature>
<sequence length="211" mass="23888">MKHPSYRCSPHLAVAVGAWLLLHSAPVSACKPPQFVAERLDFALVAARQAGQPVSLEHLPPTLRASSTPYAHLLVRDIGYLKLVEATRPLPRPIERHIRRQRRIAKPICAILVYREPAVPGRYAPDLDPEYHEFDDPRWRALWPLDVPGVVELTPHRDRLLVTIERPDAPLELEYRLTHATFSSCDVTSGDGRPPAVLVLLALALRRRRRE</sequence>
<evidence type="ECO:0000313" key="3">
    <source>
        <dbReference type="Proteomes" id="UP001164459"/>
    </source>
</evidence>
<dbReference type="NCBIfam" id="TIGR03901">
    <property type="entry name" value="MYXO-CTERM"/>
    <property type="match status" value="1"/>
</dbReference>
<keyword evidence="3" id="KW-1185">Reference proteome</keyword>
<feature type="chain" id="PRO_5047470027" evidence="1">
    <location>
        <begin position="30"/>
        <end position="211"/>
    </location>
</feature>
<evidence type="ECO:0000256" key="1">
    <source>
        <dbReference type="SAM" id="SignalP"/>
    </source>
</evidence>
<name>A0ABY7H156_9BACT</name>
<evidence type="ECO:0000313" key="2">
    <source>
        <dbReference type="EMBL" id="WAS92855.1"/>
    </source>
</evidence>
<accession>A0ABY7H156</accession>
<proteinExistence type="predicted"/>
<reference evidence="2" key="1">
    <citation type="submission" date="2022-11" db="EMBL/GenBank/DDBJ databases">
        <title>Minimal conservation of predation-associated metabolite biosynthetic gene clusters underscores biosynthetic potential of Myxococcota including descriptions for ten novel species: Archangium lansinium sp. nov., Myxococcus landrumus sp. nov., Nannocystis bai.</title>
        <authorList>
            <person name="Ahearne A."/>
            <person name="Stevens C."/>
            <person name="Dowd S."/>
        </authorList>
    </citation>
    <scope>NUCLEOTIDE SEQUENCE</scope>
    <source>
        <strain evidence="2">Fl3</strain>
    </source>
</reference>